<gene>
    <name evidence="7" type="ORF">EFW17_21945</name>
</gene>
<dbReference type="PROSITE" id="PS50106">
    <property type="entry name" value="PDZ"/>
    <property type="match status" value="1"/>
</dbReference>
<dbReference type="InterPro" id="IPR001940">
    <property type="entry name" value="Peptidase_S1C"/>
</dbReference>
<dbReference type="InterPro" id="IPR009003">
    <property type="entry name" value="Peptidase_S1_PA"/>
</dbReference>
<proteinExistence type="inferred from homology"/>
<dbReference type="PANTHER" id="PTHR43343">
    <property type="entry name" value="PEPTIDASE S12"/>
    <property type="match status" value="1"/>
</dbReference>
<dbReference type="AlphaFoldDB" id="A0A3N0E1C1"/>
<dbReference type="OrthoDB" id="9758917at2"/>
<dbReference type="Pfam" id="PF13180">
    <property type="entry name" value="PDZ_2"/>
    <property type="match status" value="1"/>
</dbReference>
<name>A0A3N0E1C1_9ACTN</name>
<keyword evidence="8" id="KW-1185">Reference proteome</keyword>
<keyword evidence="5" id="KW-0472">Membrane</keyword>
<dbReference type="PRINTS" id="PR00834">
    <property type="entry name" value="PROTEASES2C"/>
</dbReference>
<comment type="similarity">
    <text evidence="1">Belongs to the peptidase S1C family.</text>
</comment>
<feature type="compositionally biased region" description="Acidic residues" evidence="4">
    <location>
        <begin position="290"/>
        <end position="299"/>
    </location>
</feature>
<dbReference type="GO" id="GO:0004252">
    <property type="term" value="F:serine-type endopeptidase activity"/>
    <property type="evidence" value="ECO:0007669"/>
    <property type="project" value="InterPro"/>
</dbReference>
<dbReference type="SUPFAM" id="SSF50494">
    <property type="entry name" value="Trypsin-like serine proteases"/>
    <property type="match status" value="1"/>
</dbReference>
<evidence type="ECO:0000256" key="1">
    <source>
        <dbReference type="ARBA" id="ARBA00010541"/>
    </source>
</evidence>
<feature type="compositionally biased region" description="Polar residues" evidence="4">
    <location>
        <begin position="480"/>
        <end position="490"/>
    </location>
</feature>
<keyword evidence="5" id="KW-0812">Transmembrane</keyword>
<feature type="domain" description="PDZ" evidence="6">
    <location>
        <begin position="390"/>
        <end position="446"/>
    </location>
</feature>
<feature type="compositionally biased region" description="Gly residues" evidence="4">
    <location>
        <begin position="57"/>
        <end position="81"/>
    </location>
</feature>
<evidence type="ECO:0000259" key="6">
    <source>
        <dbReference type="PROSITE" id="PS50106"/>
    </source>
</evidence>
<evidence type="ECO:0000256" key="5">
    <source>
        <dbReference type="SAM" id="Phobius"/>
    </source>
</evidence>
<evidence type="ECO:0000313" key="7">
    <source>
        <dbReference type="EMBL" id="RNL81586.1"/>
    </source>
</evidence>
<dbReference type="EMBL" id="RJMB01000032">
    <property type="protein sequence ID" value="RNL81586.1"/>
    <property type="molecule type" value="Genomic_DNA"/>
</dbReference>
<dbReference type="InterPro" id="IPR036034">
    <property type="entry name" value="PDZ_sf"/>
</dbReference>
<feature type="transmembrane region" description="Helical" evidence="5">
    <location>
        <begin position="109"/>
        <end position="135"/>
    </location>
</feature>
<accession>A0A3N0E1C1</accession>
<keyword evidence="2" id="KW-0645">Protease</keyword>
<dbReference type="PANTHER" id="PTHR43343:SF3">
    <property type="entry name" value="PROTEASE DO-LIKE 8, CHLOROPLASTIC"/>
    <property type="match status" value="1"/>
</dbReference>
<evidence type="ECO:0000313" key="8">
    <source>
        <dbReference type="Proteomes" id="UP000269198"/>
    </source>
</evidence>
<reference evidence="7 8" key="1">
    <citation type="submission" date="2018-11" db="EMBL/GenBank/DDBJ databases">
        <title>The genome draft of YIM 96095.</title>
        <authorList>
            <person name="Tang S.-K."/>
            <person name="Chunyu W.-X."/>
            <person name="Feng Y.-Z."/>
        </authorList>
    </citation>
    <scope>NUCLEOTIDE SEQUENCE [LARGE SCALE GENOMIC DNA]</scope>
    <source>
        <strain evidence="7 8">YIM 96095</strain>
    </source>
</reference>
<evidence type="ECO:0000256" key="2">
    <source>
        <dbReference type="ARBA" id="ARBA00022670"/>
    </source>
</evidence>
<organism evidence="7 8">
    <name type="scientific">Halostreptopolyspora alba</name>
    <dbReference type="NCBI Taxonomy" id="2487137"/>
    <lineage>
        <taxon>Bacteria</taxon>
        <taxon>Bacillati</taxon>
        <taxon>Actinomycetota</taxon>
        <taxon>Actinomycetes</taxon>
        <taxon>Streptosporangiales</taxon>
        <taxon>Nocardiopsidaceae</taxon>
        <taxon>Halostreptopolyspora</taxon>
    </lineage>
</organism>
<dbReference type="RefSeq" id="WP_123203337.1">
    <property type="nucleotide sequence ID" value="NZ_RJMB01000032.1"/>
</dbReference>
<comment type="caution">
    <text evidence="7">The sequence shown here is derived from an EMBL/GenBank/DDBJ whole genome shotgun (WGS) entry which is preliminary data.</text>
</comment>
<sequence length="490" mass="48724">MSASDHTSGGREEGRQDTVQPAPGPQPQWAAADGGTQVFSATPGPPQPPEGGHVPNGPGGGAHPGGQAGTSGYASAGGPGGFGPPPPPPGAATPAPAPPPGNNGPRGRVLFVAAVTALITSLIVGPATALLALHLTGSGQPLSSLGEGQASSRSTGDVSEVADKALPSVVSIQVGEGGGSGVVISSDGQILTNAHVIRAQGEDEAIRVQFNDGEEAEAELLGADPVSDLAVVQAEGQSGRTPAVFGDSDKVEVGADVVAIGSPLGLSGTVTSGVVSALDRPVNTGIVEQQPDEESEDEQAPIPGFPFEDPTDPESEQQPQAQTSRVINAIQADAPINPGNSGGPLVNMNGEVIGINTAIAGSGNQMGTSGSIGLGFSIPINQAQPIAEQLVTEGQADYAAIEATITGTRDASGAEIVEVAEDGAAEQAGLEEGDVITEVEGEEISDPDKLIATVRSHQPGDTITIGYERDGDTDEVDVTLSAQSAESIGN</sequence>
<feature type="region of interest" description="Disordered" evidence="4">
    <location>
        <begin position="287"/>
        <end position="323"/>
    </location>
</feature>
<evidence type="ECO:0000256" key="4">
    <source>
        <dbReference type="SAM" id="MobiDB-lite"/>
    </source>
</evidence>
<dbReference type="Proteomes" id="UP000269198">
    <property type="component" value="Unassembled WGS sequence"/>
</dbReference>
<keyword evidence="5" id="KW-1133">Transmembrane helix</keyword>
<dbReference type="SMART" id="SM00228">
    <property type="entry name" value="PDZ"/>
    <property type="match status" value="1"/>
</dbReference>
<dbReference type="Gene3D" id="2.40.10.10">
    <property type="entry name" value="Trypsin-like serine proteases"/>
    <property type="match status" value="2"/>
</dbReference>
<feature type="region of interest" description="Disordered" evidence="4">
    <location>
        <begin position="1"/>
        <end position="103"/>
    </location>
</feature>
<dbReference type="Pfam" id="PF13365">
    <property type="entry name" value="Trypsin_2"/>
    <property type="match status" value="1"/>
</dbReference>
<dbReference type="GO" id="GO:0006508">
    <property type="term" value="P:proteolysis"/>
    <property type="evidence" value="ECO:0007669"/>
    <property type="project" value="UniProtKB-KW"/>
</dbReference>
<feature type="compositionally biased region" description="Pro residues" evidence="4">
    <location>
        <begin position="82"/>
        <end position="102"/>
    </location>
</feature>
<evidence type="ECO:0000256" key="3">
    <source>
        <dbReference type="ARBA" id="ARBA00022801"/>
    </source>
</evidence>
<keyword evidence="3" id="KW-0378">Hydrolase</keyword>
<dbReference type="Gene3D" id="2.30.42.10">
    <property type="match status" value="1"/>
</dbReference>
<dbReference type="SUPFAM" id="SSF50156">
    <property type="entry name" value="PDZ domain-like"/>
    <property type="match status" value="1"/>
</dbReference>
<dbReference type="InterPro" id="IPR051201">
    <property type="entry name" value="Chloro_Bact_Ser_Proteases"/>
</dbReference>
<dbReference type="InterPro" id="IPR001478">
    <property type="entry name" value="PDZ"/>
</dbReference>
<feature type="region of interest" description="Disordered" evidence="4">
    <location>
        <begin position="461"/>
        <end position="490"/>
    </location>
</feature>
<protein>
    <submittedName>
        <fullName evidence="7">PDZ domain-containing protein</fullName>
    </submittedName>
</protein>
<dbReference type="InterPro" id="IPR043504">
    <property type="entry name" value="Peptidase_S1_PA_chymotrypsin"/>
</dbReference>